<feature type="compositionally biased region" description="Basic and acidic residues" evidence="1">
    <location>
        <begin position="1"/>
        <end position="16"/>
    </location>
</feature>
<dbReference type="EMBL" id="JBHSQS010000012">
    <property type="protein sequence ID" value="MFC5925797.1"/>
    <property type="molecule type" value="Genomic_DNA"/>
</dbReference>
<evidence type="ECO:0008006" key="4">
    <source>
        <dbReference type="Google" id="ProtNLM"/>
    </source>
</evidence>
<proteinExistence type="predicted"/>
<keyword evidence="3" id="KW-1185">Reference proteome</keyword>
<reference evidence="3" key="1">
    <citation type="journal article" date="2019" name="Int. J. Syst. Evol. Microbiol.">
        <title>The Global Catalogue of Microorganisms (GCM) 10K type strain sequencing project: providing services to taxonomists for standard genome sequencing and annotation.</title>
        <authorList>
            <consortium name="The Broad Institute Genomics Platform"/>
            <consortium name="The Broad Institute Genome Sequencing Center for Infectious Disease"/>
            <person name="Wu L."/>
            <person name="Ma J."/>
        </authorList>
    </citation>
    <scope>NUCLEOTIDE SEQUENCE [LARGE SCALE GENOMIC DNA]</scope>
    <source>
        <strain evidence="3">CGMCC 4.7144</strain>
    </source>
</reference>
<evidence type="ECO:0000313" key="3">
    <source>
        <dbReference type="Proteomes" id="UP001596226"/>
    </source>
</evidence>
<dbReference type="RefSeq" id="WP_377513872.1">
    <property type="nucleotide sequence ID" value="NZ_JBHSQS010000012.1"/>
</dbReference>
<feature type="region of interest" description="Disordered" evidence="1">
    <location>
        <begin position="1"/>
        <end position="23"/>
    </location>
</feature>
<evidence type="ECO:0000256" key="1">
    <source>
        <dbReference type="SAM" id="MobiDB-lite"/>
    </source>
</evidence>
<comment type="caution">
    <text evidence="2">The sequence shown here is derived from an EMBL/GenBank/DDBJ whole genome shotgun (WGS) entry which is preliminary data.</text>
</comment>
<organism evidence="2 3">
    <name type="scientific">Micromonospora vulcania</name>
    <dbReference type="NCBI Taxonomy" id="1441873"/>
    <lineage>
        <taxon>Bacteria</taxon>
        <taxon>Bacillati</taxon>
        <taxon>Actinomycetota</taxon>
        <taxon>Actinomycetes</taxon>
        <taxon>Micromonosporales</taxon>
        <taxon>Micromonosporaceae</taxon>
        <taxon>Micromonospora</taxon>
    </lineage>
</organism>
<dbReference type="Proteomes" id="UP001596226">
    <property type="component" value="Unassembled WGS sequence"/>
</dbReference>
<sequence length="48" mass="5462">MQRSLADAEQRAREWGPEGTGWRYKPLSTRGTYQLRRSAVLAKAGEPE</sequence>
<name>A0ABW1HBF0_9ACTN</name>
<protein>
    <recommendedName>
        <fullName evidence="4">Integrase</fullName>
    </recommendedName>
</protein>
<evidence type="ECO:0000313" key="2">
    <source>
        <dbReference type="EMBL" id="MFC5925797.1"/>
    </source>
</evidence>
<accession>A0ABW1HBF0</accession>
<gene>
    <name evidence="2" type="ORF">ACFQGL_20880</name>
</gene>